<feature type="compositionally biased region" description="Polar residues" evidence="1">
    <location>
        <begin position="227"/>
        <end position="240"/>
    </location>
</feature>
<name>A0A8R7VEQ2_TRIUA</name>
<evidence type="ECO:0000313" key="4">
    <source>
        <dbReference type="Proteomes" id="UP000015106"/>
    </source>
</evidence>
<dbReference type="Gramene" id="TuG1812G0200002393.01.T02">
    <property type="protein sequence ID" value="TuG1812G0200002393.01.T02"/>
    <property type="gene ID" value="TuG1812G0200002393.01"/>
</dbReference>
<sequence length="291" mass="32557">MSQQAYSDPPDTQVQDKRADENQQFEDDQVLLNQGIVMHDLDRNYQNSEQMLINQIADEHGQGDQQQEGEQMLLNNEETMLKQDGEEQVENEQFLPDRAADVNHQIKEEQMLLDHVTVVHDLDHCDLNGEQMLLTDDSVNKSAVDGGQLKDGQMDRAAKRQATLRSLDNGQMMIPIINLDDDDDDDDYAEQPGTREFLEPKSDALHVDNFLPERMCSQDEQAASFPDHQTNIPASSSSVPPHSGNRWTGMGAVNAQGIPSDDGILYGGAFDKIPLEVINVWDLPSSELGKS</sequence>
<accession>A0A8R7VEQ2</accession>
<evidence type="ECO:0000256" key="1">
    <source>
        <dbReference type="SAM" id="MobiDB-lite"/>
    </source>
</evidence>
<evidence type="ECO:0000313" key="3">
    <source>
        <dbReference type="EnsemblPlants" id="TuG1812S0002893300.01.T03"/>
    </source>
</evidence>
<reference evidence="2" key="2">
    <citation type="submission" date="2018-03" db="EMBL/GenBank/DDBJ databases">
        <title>The Triticum urartu genome reveals the dynamic nature of wheat genome evolution.</title>
        <authorList>
            <person name="Ling H."/>
            <person name="Ma B."/>
            <person name="Shi X."/>
            <person name="Liu H."/>
            <person name="Dong L."/>
            <person name="Sun H."/>
            <person name="Cao Y."/>
            <person name="Gao Q."/>
            <person name="Zheng S."/>
            <person name="Li Y."/>
            <person name="Yu Y."/>
            <person name="Du H."/>
            <person name="Qi M."/>
            <person name="Li Y."/>
            <person name="Yu H."/>
            <person name="Cui Y."/>
            <person name="Wang N."/>
            <person name="Chen C."/>
            <person name="Wu H."/>
            <person name="Zhao Y."/>
            <person name="Zhang J."/>
            <person name="Li Y."/>
            <person name="Zhou W."/>
            <person name="Zhang B."/>
            <person name="Hu W."/>
            <person name="Eijk M."/>
            <person name="Tang J."/>
            <person name="Witsenboer H."/>
            <person name="Zhao S."/>
            <person name="Li Z."/>
            <person name="Zhang A."/>
            <person name="Wang D."/>
            <person name="Liang C."/>
        </authorList>
    </citation>
    <scope>NUCLEOTIDE SEQUENCE [LARGE SCALE GENOMIC DNA]</scope>
    <source>
        <strain evidence="2">cv. G1812</strain>
    </source>
</reference>
<dbReference type="AlphaFoldDB" id="A0A8R7VEQ2"/>
<dbReference type="PANTHER" id="PTHR36056:SF5">
    <property type="entry name" value="OS04G0690400 PROTEIN"/>
    <property type="match status" value="1"/>
</dbReference>
<dbReference type="Proteomes" id="UP000015106">
    <property type="component" value="Chromosome 2"/>
</dbReference>
<dbReference type="InterPro" id="IPR040276">
    <property type="entry name" value="At4g26450-like"/>
</dbReference>
<reference evidence="3" key="3">
    <citation type="submission" date="2022-06" db="UniProtKB">
        <authorList>
            <consortium name="EnsemblPlants"/>
        </authorList>
    </citation>
    <scope>IDENTIFICATION</scope>
</reference>
<keyword evidence="4" id="KW-1185">Reference proteome</keyword>
<dbReference type="EnsemblPlants" id="TuG1812S0002893300.01.T03">
    <property type="protein sequence ID" value="TuG1812S0002893300.01.T03"/>
    <property type="gene ID" value="TuG1812S0002893300.01"/>
</dbReference>
<proteinExistence type="predicted"/>
<feature type="region of interest" description="Disordered" evidence="1">
    <location>
        <begin position="1"/>
        <end position="26"/>
    </location>
</feature>
<feature type="compositionally biased region" description="Polar residues" evidence="1">
    <location>
        <begin position="1"/>
        <end position="13"/>
    </location>
</feature>
<protein>
    <submittedName>
        <fullName evidence="3">Uncharacterized protein</fullName>
    </submittedName>
</protein>
<dbReference type="PANTHER" id="PTHR36056">
    <property type="entry name" value="PROTEIN, PUTATIVE-RELATED"/>
    <property type="match status" value="1"/>
</dbReference>
<reference evidence="4" key="1">
    <citation type="journal article" date="2013" name="Nature">
        <title>Draft genome of the wheat A-genome progenitor Triticum urartu.</title>
        <authorList>
            <person name="Ling H.Q."/>
            <person name="Zhao S."/>
            <person name="Liu D."/>
            <person name="Wang J."/>
            <person name="Sun H."/>
            <person name="Zhang C."/>
            <person name="Fan H."/>
            <person name="Li D."/>
            <person name="Dong L."/>
            <person name="Tao Y."/>
            <person name="Gao C."/>
            <person name="Wu H."/>
            <person name="Li Y."/>
            <person name="Cui Y."/>
            <person name="Guo X."/>
            <person name="Zheng S."/>
            <person name="Wang B."/>
            <person name="Yu K."/>
            <person name="Liang Q."/>
            <person name="Yang W."/>
            <person name="Lou X."/>
            <person name="Chen J."/>
            <person name="Feng M."/>
            <person name="Jian J."/>
            <person name="Zhang X."/>
            <person name="Luo G."/>
            <person name="Jiang Y."/>
            <person name="Liu J."/>
            <person name="Wang Z."/>
            <person name="Sha Y."/>
            <person name="Zhang B."/>
            <person name="Wu H."/>
            <person name="Tang D."/>
            <person name="Shen Q."/>
            <person name="Xue P."/>
            <person name="Zou S."/>
            <person name="Wang X."/>
            <person name="Liu X."/>
            <person name="Wang F."/>
            <person name="Yang Y."/>
            <person name="An X."/>
            <person name="Dong Z."/>
            <person name="Zhang K."/>
            <person name="Zhang X."/>
            <person name="Luo M.C."/>
            <person name="Dvorak J."/>
            <person name="Tong Y."/>
            <person name="Wang J."/>
            <person name="Yang H."/>
            <person name="Li Z."/>
            <person name="Wang D."/>
            <person name="Zhang A."/>
            <person name="Wang J."/>
        </authorList>
    </citation>
    <scope>NUCLEOTIDE SEQUENCE</scope>
    <source>
        <strain evidence="4">cv. G1812</strain>
    </source>
</reference>
<evidence type="ECO:0000313" key="2">
    <source>
        <dbReference type="EnsemblPlants" id="TuG1812G0200002393.01.T02"/>
    </source>
</evidence>
<dbReference type="Gramene" id="TuG1812S0002893300.01.T03">
    <property type="protein sequence ID" value="TuG1812S0002893300.01.T03"/>
    <property type="gene ID" value="TuG1812S0002893300.01"/>
</dbReference>
<organism evidence="3 4">
    <name type="scientific">Triticum urartu</name>
    <name type="common">Red wild einkorn</name>
    <name type="synonym">Crithodium urartu</name>
    <dbReference type="NCBI Taxonomy" id="4572"/>
    <lineage>
        <taxon>Eukaryota</taxon>
        <taxon>Viridiplantae</taxon>
        <taxon>Streptophyta</taxon>
        <taxon>Embryophyta</taxon>
        <taxon>Tracheophyta</taxon>
        <taxon>Spermatophyta</taxon>
        <taxon>Magnoliopsida</taxon>
        <taxon>Liliopsida</taxon>
        <taxon>Poales</taxon>
        <taxon>Poaceae</taxon>
        <taxon>BOP clade</taxon>
        <taxon>Pooideae</taxon>
        <taxon>Triticodae</taxon>
        <taxon>Triticeae</taxon>
        <taxon>Triticinae</taxon>
        <taxon>Triticum</taxon>
    </lineage>
</organism>
<feature type="region of interest" description="Disordered" evidence="1">
    <location>
        <begin position="220"/>
        <end position="254"/>
    </location>
</feature>
<dbReference type="EnsemblPlants" id="TuG1812G0200002393.01.T02">
    <property type="protein sequence ID" value="TuG1812G0200002393.01.T02"/>
    <property type="gene ID" value="TuG1812G0200002393.01"/>
</dbReference>